<feature type="transmembrane region" description="Helical" evidence="1">
    <location>
        <begin position="56"/>
        <end position="77"/>
    </location>
</feature>
<keyword evidence="1" id="KW-1133">Transmembrane helix</keyword>
<feature type="transmembrane region" description="Helical" evidence="1">
    <location>
        <begin position="127"/>
        <end position="144"/>
    </location>
</feature>
<evidence type="ECO:0000313" key="3">
    <source>
        <dbReference type="Proteomes" id="UP001447188"/>
    </source>
</evidence>
<feature type="transmembrane region" description="Helical" evidence="1">
    <location>
        <begin position="251"/>
        <end position="269"/>
    </location>
</feature>
<name>A0ABR3GKU6_9PEZI</name>
<feature type="transmembrane region" description="Helical" evidence="1">
    <location>
        <begin position="221"/>
        <end position="239"/>
    </location>
</feature>
<keyword evidence="1" id="KW-0472">Membrane</keyword>
<evidence type="ECO:0000313" key="2">
    <source>
        <dbReference type="EMBL" id="KAL0636498.1"/>
    </source>
</evidence>
<protein>
    <recommendedName>
        <fullName evidence="4">NADH dehydrogenase subunit 6</fullName>
    </recommendedName>
</protein>
<feature type="transmembrane region" description="Helical" evidence="1">
    <location>
        <begin position="319"/>
        <end position="341"/>
    </location>
</feature>
<dbReference type="EMBL" id="JBBBZM010000049">
    <property type="protein sequence ID" value="KAL0636498.1"/>
    <property type="molecule type" value="Genomic_DNA"/>
</dbReference>
<reference evidence="2 3" key="1">
    <citation type="submission" date="2024-02" db="EMBL/GenBank/DDBJ databases">
        <title>Discinaceae phylogenomics.</title>
        <authorList>
            <person name="Dirks A.C."/>
            <person name="James T.Y."/>
        </authorList>
    </citation>
    <scope>NUCLEOTIDE SEQUENCE [LARGE SCALE GENOMIC DNA]</scope>
    <source>
        <strain evidence="2 3">ACD0624</strain>
    </source>
</reference>
<proteinExistence type="predicted"/>
<accession>A0ABR3GKU6</accession>
<evidence type="ECO:0000256" key="1">
    <source>
        <dbReference type="SAM" id="Phobius"/>
    </source>
</evidence>
<organism evidence="2 3">
    <name type="scientific">Discina gigas</name>
    <dbReference type="NCBI Taxonomy" id="1032678"/>
    <lineage>
        <taxon>Eukaryota</taxon>
        <taxon>Fungi</taxon>
        <taxon>Dikarya</taxon>
        <taxon>Ascomycota</taxon>
        <taxon>Pezizomycotina</taxon>
        <taxon>Pezizomycetes</taxon>
        <taxon>Pezizales</taxon>
        <taxon>Discinaceae</taxon>
        <taxon>Discina</taxon>
    </lineage>
</organism>
<evidence type="ECO:0008006" key="4">
    <source>
        <dbReference type="Google" id="ProtNLM"/>
    </source>
</evidence>
<keyword evidence="3" id="KW-1185">Reference proteome</keyword>
<keyword evidence="1" id="KW-0812">Transmembrane</keyword>
<sequence>MVRVVANCLSNYYALILLLFVGQVDVMTLEVLTPEVLTLAPLHNLVSTFVNQVRRFNAMVMFNKMLLTTMMLSNKMLLFTTMMMSNKKMLTTVMMFTTMVPTILTMFQSSSSSLVNQVSRFNTMMMFNKMMFITTVFTAVVSTMPNTMPDTMPTNTMPPTTVMFVGSGSSLVNQVRRFNTMMMFNKMMFITTVFTAVVSTMPNTMPDTMPTMSDTMPTDTMPPTTVMFVGSGSSLVNQVRRFNTMMMFNKMMFITTVFTAVMSTMPNTMPDTMPTMSDTMPTMPNNTMPPTTEMFVGSGGGSLVNQVGRFNTMMVFNKMMFTTMMFTAMMFATMMFVGSLVNQMRGFTAMVMFNCCFFHYVCARPW</sequence>
<gene>
    <name evidence="2" type="ORF">Q9L58_004548</name>
</gene>
<dbReference type="Proteomes" id="UP001447188">
    <property type="component" value="Unassembled WGS sequence"/>
</dbReference>
<feature type="transmembrane region" description="Helical" evidence="1">
    <location>
        <begin position="183"/>
        <end position="201"/>
    </location>
</feature>
<feature type="transmembrane region" description="Helical" evidence="1">
    <location>
        <begin position="89"/>
        <end position="107"/>
    </location>
</feature>
<comment type="caution">
    <text evidence="2">The sequence shown here is derived from an EMBL/GenBank/DDBJ whole genome shotgun (WGS) entry which is preliminary data.</text>
</comment>
<feature type="transmembrane region" description="Helical" evidence="1">
    <location>
        <begin position="12"/>
        <end position="32"/>
    </location>
</feature>